<evidence type="ECO:0000256" key="9">
    <source>
        <dbReference type="ARBA" id="ARBA00023295"/>
    </source>
</evidence>
<dbReference type="PANTHER" id="PTHR32092">
    <property type="entry name" value="6-PHOSPHO-BETA-GLUCOSIDASE-RELATED"/>
    <property type="match status" value="1"/>
</dbReference>
<dbReference type="Pfam" id="PF02056">
    <property type="entry name" value="Glyco_hydro_4"/>
    <property type="match status" value="1"/>
</dbReference>
<dbReference type="InterPro" id="IPR015955">
    <property type="entry name" value="Lactate_DH/Glyco_Ohase_4_C"/>
</dbReference>
<name>A8MD09_CALMQ</name>
<evidence type="ECO:0000256" key="5">
    <source>
        <dbReference type="ARBA" id="ARBA00022801"/>
    </source>
</evidence>
<dbReference type="PROSITE" id="PS01324">
    <property type="entry name" value="GLYCOSYL_HYDROL_F4"/>
    <property type="match status" value="1"/>
</dbReference>
<dbReference type="InterPro" id="IPR053715">
    <property type="entry name" value="GH4_Enzyme_sf"/>
</dbReference>
<evidence type="ECO:0000256" key="3">
    <source>
        <dbReference type="ARBA" id="ARBA00010141"/>
    </source>
</evidence>
<dbReference type="eggNOG" id="arCOG06070">
    <property type="taxonomic scope" value="Archaea"/>
</dbReference>
<keyword evidence="5 11" id="KW-0378">Hydrolase</keyword>
<dbReference type="AlphaFoldDB" id="A8MD09"/>
<evidence type="ECO:0000256" key="1">
    <source>
        <dbReference type="ARBA" id="ARBA00001911"/>
    </source>
</evidence>
<dbReference type="PANTHER" id="PTHR32092:SF4">
    <property type="entry name" value="ALPHA-GLUCOSIDASE"/>
    <property type="match status" value="1"/>
</dbReference>
<keyword evidence="9" id="KW-0326">Glycosidase</keyword>
<dbReference type="CDD" id="cd05297">
    <property type="entry name" value="GH4_alpha_glucosidase_galactosidase"/>
    <property type="match status" value="1"/>
</dbReference>
<dbReference type="SUPFAM" id="SSF51735">
    <property type="entry name" value="NAD(P)-binding Rossmann-fold domains"/>
    <property type="match status" value="1"/>
</dbReference>
<dbReference type="GO" id="GO:0004553">
    <property type="term" value="F:hydrolase activity, hydrolyzing O-glycosyl compounds"/>
    <property type="evidence" value="ECO:0007669"/>
    <property type="project" value="InterPro"/>
</dbReference>
<keyword evidence="7" id="KW-0464">Manganese</keyword>
<dbReference type="PRINTS" id="PR00732">
    <property type="entry name" value="GLHYDRLASE4"/>
</dbReference>
<proteinExistence type="inferred from homology"/>
<comment type="similarity">
    <text evidence="3">Belongs to the glycosyl hydrolase 4 family.</text>
</comment>
<dbReference type="RefSeq" id="WP_012185884.1">
    <property type="nucleotide sequence ID" value="NC_009954.1"/>
</dbReference>
<organism evidence="11 12">
    <name type="scientific">Caldivirga maquilingensis (strain ATCC 700844 / DSM 13496 / JCM 10307 / IC-167)</name>
    <dbReference type="NCBI Taxonomy" id="397948"/>
    <lineage>
        <taxon>Archaea</taxon>
        <taxon>Thermoproteota</taxon>
        <taxon>Thermoprotei</taxon>
        <taxon>Thermoproteales</taxon>
        <taxon>Thermoproteaceae</taxon>
        <taxon>Caldivirga</taxon>
    </lineage>
</organism>
<feature type="domain" description="Glycosyl hydrolase family 4 C-terminal" evidence="10">
    <location>
        <begin position="201"/>
        <end position="437"/>
    </location>
</feature>
<gene>
    <name evidence="11" type="ordered locus">Cmaq_0830</name>
</gene>
<keyword evidence="12" id="KW-1185">Reference proteome</keyword>
<comment type="cofactor">
    <cofactor evidence="1">
        <name>NAD(+)</name>
        <dbReference type="ChEBI" id="CHEBI:57540"/>
    </cofactor>
</comment>
<comment type="cofactor">
    <cofactor evidence="2">
        <name>Mn(2+)</name>
        <dbReference type="ChEBI" id="CHEBI:29035"/>
    </cofactor>
</comment>
<evidence type="ECO:0000256" key="2">
    <source>
        <dbReference type="ARBA" id="ARBA00001936"/>
    </source>
</evidence>
<evidence type="ECO:0000313" key="11">
    <source>
        <dbReference type="EMBL" id="ABW01665.1"/>
    </source>
</evidence>
<dbReference type="OrthoDB" id="92947at2157"/>
<dbReference type="STRING" id="397948.Cmaq_0830"/>
<keyword evidence="4" id="KW-0479">Metal-binding</keyword>
<dbReference type="CAZy" id="GH4">
    <property type="family name" value="Glycoside Hydrolase Family 4"/>
</dbReference>
<dbReference type="GO" id="GO:0046872">
    <property type="term" value="F:metal ion binding"/>
    <property type="evidence" value="ECO:0007669"/>
    <property type="project" value="UniProtKB-KW"/>
</dbReference>
<dbReference type="EMBL" id="CP000852">
    <property type="protein sequence ID" value="ABW01665.1"/>
    <property type="molecule type" value="Genomic_DNA"/>
</dbReference>
<dbReference type="GO" id="GO:0005975">
    <property type="term" value="P:carbohydrate metabolic process"/>
    <property type="evidence" value="ECO:0007669"/>
    <property type="project" value="InterPro"/>
</dbReference>
<dbReference type="InterPro" id="IPR001088">
    <property type="entry name" value="Glyco_hydro_4"/>
</dbReference>
<dbReference type="KEGG" id="cma:Cmaq_0830"/>
<protein>
    <submittedName>
        <fullName evidence="11">Glycoside hydrolase family 4</fullName>
    </submittedName>
</protein>
<evidence type="ECO:0000256" key="4">
    <source>
        <dbReference type="ARBA" id="ARBA00022723"/>
    </source>
</evidence>
<reference evidence="11 12" key="1">
    <citation type="submission" date="2007-10" db="EMBL/GenBank/DDBJ databases">
        <title>Complete sequence of Caldivirga maquilingensis IC-167.</title>
        <authorList>
            <consortium name="US DOE Joint Genome Institute"/>
            <person name="Copeland A."/>
            <person name="Lucas S."/>
            <person name="Lapidus A."/>
            <person name="Barry K."/>
            <person name="Glavina del Rio T."/>
            <person name="Dalin E."/>
            <person name="Tice H."/>
            <person name="Pitluck S."/>
            <person name="Saunders E."/>
            <person name="Brettin T."/>
            <person name="Bruce D."/>
            <person name="Detter J.C."/>
            <person name="Han C."/>
            <person name="Schmutz J."/>
            <person name="Larimer F."/>
            <person name="Land M."/>
            <person name="Hauser L."/>
            <person name="Kyrpides N."/>
            <person name="Ivanova N."/>
            <person name="Biddle J.F."/>
            <person name="Zhang Z."/>
            <person name="Fitz-Gibbon S.T."/>
            <person name="Lowe T.M."/>
            <person name="Saltikov C."/>
            <person name="House C.H."/>
            <person name="Richardson P."/>
        </authorList>
    </citation>
    <scope>NUCLEOTIDE SEQUENCE [LARGE SCALE GENOMIC DNA]</scope>
    <source>
        <strain evidence="12">ATCC 700844 / DSM 13496 / JCM 10307 / IC-167</strain>
    </source>
</reference>
<keyword evidence="8" id="KW-0119">Carbohydrate metabolism</keyword>
<dbReference type="GO" id="GO:0016616">
    <property type="term" value="F:oxidoreductase activity, acting on the CH-OH group of donors, NAD or NADP as acceptor"/>
    <property type="evidence" value="ECO:0007669"/>
    <property type="project" value="InterPro"/>
</dbReference>
<dbReference type="Proteomes" id="UP000001137">
    <property type="component" value="Chromosome"/>
</dbReference>
<dbReference type="Gene3D" id="3.90.1820.10">
    <property type="entry name" value="AglA-like glucosidase"/>
    <property type="match status" value="1"/>
</dbReference>
<keyword evidence="6" id="KW-0520">NAD</keyword>
<dbReference type="HOGENOM" id="CLU_045951_1_1_2"/>
<evidence type="ECO:0000259" key="10">
    <source>
        <dbReference type="Pfam" id="PF11975"/>
    </source>
</evidence>
<dbReference type="InterPro" id="IPR036291">
    <property type="entry name" value="NAD(P)-bd_dom_sf"/>
</dbReference>
<dbReference type="InterPro" id="IPR019802">
    <property type="entry name" value="GlycHydrolase_4_CS"/>
</dbReference>
<accession>A8MD09</accession>
<sequence>MASRHGFKIALIGAGSAAWAIGLIKDLALIPSLSGSTVVLMDIDEDRLALVSRFAKRYVSEVKGNLNIVTTTDRREAIRDADFVVNSTLAKGHGHYERMREVSEKYGYYRGINSVEWNMVSDYHTIWGYYQFKLALDIANDVVDYAPNAWLLNVSNPVFELTTLISRETKARVIGLCDGYYAYRDLLRVLGLEEGKAEVEVIGVNHDDWLTRLKYNGEDAYHLIDEWISTKSSQYFEKWREEQSNPFDVHVSPVAVDMYRMYGLWPIGDTVRSGTWKYHWDLKTKQYWYGPLGGPDSEIGWAMYLTWHKIEFNELKRALENEAKPLTDYIPPVRSEGEPVTMVIEAIVEDSGKVIEVNVPNQDAIPGIPSDVAVEMPARVDAKGVHRLSFSNLPKAWGKVLKYAIMPRVIRGEWAIEAFLGGGRDTLFNWLIIDPRTKSSDQVNQVIDAILKIPGNEEMAKHFS</sequence>
<evidence type="ECO:0000256" key="8">
    <source>
        <dbReference type="ARBA" id="ARBA00023277"/>
    </source>
</evidence>
<dbReference type="Pfam" id="PF11975">
    <property type="entry name" value="Glyco_hydro_4C"/>
    <property type="match status" value="1"/>
</dbReference>
<dbReference type="GeneID" id="5709840"/>
<dbReference type="SUPFAM" id="SSF56327">
    <property type="entry name" value="LDH C-terminal domain-like"/>
    <property type="match status" value="1"/>
</dbReference>
<evidence type="ECO:0000313" key="12">
    <source>
        <dbReference type="Proteomes" id="UP000001137"/>
    </source>
</evidence>
<dbReference type="InterPro" id="IPR022616">
    <property type="entry name" value="Glyco_hydro_4_C"/>
</dbReference>
<evidence type="ECO:0000256" key="6">
    <source>
        <dbReference type="ARBA" id="ARBA00023027"/>
    </source>
</evidence>
<evidence type="ECO:0000256" key="7">
    <source>
        <dbReference type="ARBA" id="ARBA00023211"/>
    </source>
</evidence>